<evidence type="ECO:0000256" key="1">
    <source>
        <dbReference type="ARBA" id="ARBA00022679"/>
    </source>
</evidence>
<sequence length="155" mass="17945">MDKSDIKIIPFQKATAEHYHLMLMADPSKTIVKSYLPRSYKFELVADAKLLGLVLLIDTRPETIEIVNLAVAEEFQNSGYGEKLVHFALHWAQKNHYHTVEIGTGSTSFAQLYLYQKCGFRVVSIDRDFFVDNYHEPIIENKLVLKDMIRLKKQL</sequence>
<evidence type="ECO:0000313" key="4">
    <source>
        <dbReference type="EMBL" id="POH37420.1"/>
    </source>
</evidence>
<dbReference type="PROSITE" id="PS51186">
    <property type="entry name" value="GNAT"/>
    <property type="match status" value="1"/>
</dbReference>
<dbReference type="InterPro" id="IPR016181">
    <property type="entry name" value="Acyl_CoA_acyltransferase"/>
</dbReference>
<organism evidence="4">
    <name type="scientific">Companilactobacillus formosensis</name>
    <dbReference type="NCBI Taxonomy" id="1617889"/>
    <lineage>
        <taxon>Bacteria</taxon>
        <taxon>Bacillati</taxon>
        <taxon>Bacillota</taxon>
        <taxon>Bacilli</taxon>
        <taxon>Lactobacillales</taxon>
        <taxon>Lactobacillaceae</taxon>
        <taxon>Companilactobacillus</taxon>
    </lineage>
</organism>
<proteinExistence type="predicted"/>
<gene>
    <name evidence="4" type="ORF">C2R26_03460</name>
</gene>
<dbReference type="InterPro" id="IPR000182">
    <property type="entry name" value="GNAT_dom"/>
</dbReference>
<dbReference type="SUPFAM" id="SSF55729">
    <property type="entry name" value="Acyl-CoA N-acyltransferases (Nat)"/>
    <property type="match status" value="1"/>
</dbReference>
<accession>A0A2P4R862</accession>
<evidence type="ECO:0000256" key="2">
    <source>
        <dbReference type="ARBA" id="ARBA00023315"/>
    </source>
</evidence>
<dbReference type="Pfam" id="PF00583">
    <property type="entry name" value="Acetyltransf_1"/>
    <property type="match status" value="1"/>
</dbReference>
<dbReference type="PANTHER" id="PTHR43420:SF41">
    <property type="entry name" value="IAA ACETYLTRANSFERASE"/>
    <property type="match status" value="1"/>
</dbReference>
<keyword evidence="1 4" id="KW-0808">Transferase</keyword>
<keyword evidence="2" id="KW-0012">Acyltransferase</keyword>
<dbReference type="CDD" id="cd04301">
    <property type="entry name" value="NAT_SF"/>
    <property type="match status" value="1"/>
</dbReference>
<dbReference type="EMBL" id="PPWZ01000020">
    <property type="protein sequence ID" value="POH37420.1"/>
    <property type="molecule type" value="Genomic_DNA"/>
</dbReference>
<dbReference type="AlphaFoldDB" id="A0A2P4R862"/>
<evidence type="ECO:0000259" key="3">
    <source>
        <dbReference type="PROSITE" id="PS51186"/>
    </source>
</evidence>
<name>A0A2P4R862_9LACO</name>
<dbReference type="GO" id="GO:0016747">
    <property type="term" value="F:acyltransferase activity, transferring groups other than amino-acyl groups"/>
    <property type="evidence" value="ECO:0007669"/>
    <property type="project" value="InterPro"/>
</dbReference>
<feature type="domain" description="N-acetyltransferase" evidence="3">
    <location>
        <begin position="6"/>
        <end position="155"/>
    </location>
</feature>
<dbReference type="InterPro" id="IPR050680">
    <property type="entry name" value="YpeA/RimI_acetyltransf"/>
</dbReference>
<dbReference type="Gene3D" id="3.40.630.30">
    <property type="match status" value="1"/>
</dbReference>
<reference evidence="4" key="1">
    <citation type="submission" date="2018-01" db="EMBL/GenBank/DDBJ databases">
        <title>Genome sequnecing of Lactobacillus formosensis KACC 18721.</title>
        <authorList>
            <person name="Kim S.-J."/>
            <person name="Heo J."/>
        </authorList>
    </citation>
    <scope>NUCLEOTIDE SEQUENCE</scope>
    <source>
        <strain evidence="4">KACC 18721</strain>
    </source>
</reference>
<protein>
    <submittedName>
        <fullName evidence="4">N-acetyltransferase</fullName>
    </submittedName>
</protein>
<dbReference type="PANTHER" id="PTHR43420">
    <property type="entry name" value="ACETYLTRANSFERASE"/>
    <property type="match status" value="1"/>
</dbReference>
<comment type="caution">
    <text evidence="4">The sequence shown here is derived from an EMBL/GenBank/DDBJ whole genome shotgun (WGS) entry which is preliminary data.</text>
</comment>